<evidence type="ECO:0000256" key="1">
    <source>
        <dbReference type="SAM" id="MobiDB-lite"/>
    </source>
</evidence>
<dbReference type="Proteomes" id="UP000001816">
    <property type="component" value="Chromosome"/>
</dbReference>
<dbReference type="BioCyc" id="CAULO:CC2800-MONOMER"/>
<feature type="region of interest" description="Disordered" evidence="1">
    <location>
        <begin position="1"/>
        <end position="34"/>
    </location>
</feature>
<name>Q9A4N0_CAUVC</name>
<dbReference type="EMBL" id="AE005673">
    <property type="protein sequence ID" value="AAK24764.1"/>
    <property type="molecule type" value="Genomic_DNA"/>
</dbReference>
<feature type="compositionally biased region" description="Polar residues" evidence="1">
    <location>
        <begin position="24"/>
        <end position="34"/>
    </location>
</feature>
<dbReference type="EnsemblBacteria" id="AAK24764">
    <property type="protein sequence ID" value="AAK24764"/>
    <property type="gene ID" value="CC_2800"/>
</dbReference>
<accession>Q9A4N0</accession>
<gene>
    <name evidence="2" type="ordered locus">CC_2800</name>
</gene>
<reference evidence="2 3" key="1">
    <citation type="journal article" date="2001" name="Proc. Natl. Acad. Sci. U.S.A.">
        <title>Complete genome sequence of Caulobacter crescentus.</title>
        <authorList>
            <person name="Nierman W.C."/>
            <person name="Feldblyum T.V."/>
            <person name="Laub M.T."/>
            <person name="Paulsen I.T."/>
            <person name="Nelson K.E."/>
            <person name="Eisen J.A."/>
            <person name="Heidelberg J.F."/>
            <person name="Alley M.R."/>
            <person name="Ohta N."/>
            <person name="Maddock J.R."/>
            <person name="Potocka I."/>
            <person name="Nelson W.C."/>
            <person name="Newton A."/>
            <person name="Stephens C."/>
            <person name="Phadke N.D."/>
            <person name="Ely B."/>
            <person name="DeBoy R.T."/>
            <person name="Dodson R.J."/>
            <person name="Durkin A.S."/>
            <person name="Gwinn M.L."/>
            <person name="Haft D.H."/>
            <person name="Kolonay J.F."/>
            <person name="Smit J."/>
            <person name="Craven M.B."/>
            <person name="Khouri H."/>
            <person name="Shetty J."/>
            <person name="Berry K."/>
            <person name="Utterback T."/>
            <person name="Tran K."/>
            <person name="Wolf A."/>
            <person name="Vamathevan J."/>
            <person name="Ermolaeva M."/>
            <person name="White O."/>
            <person name="Salzberg S.L."/>
            <person name="Venter J.C."/>
            <person name="Shapiro L."/>
            <person name="Fraser C.M."/>
        </authorList>
    </citation>
    <scope>NUCLEOTIDE SEQUENCE [LARGE SCALE GENOMIC DNA]</scope>
    <source>
        <strain evidence="3">ATCC 19089 / CB15</strain>
    </source>
</reference>
<dbReference type="AlphaFoldDB" id="Q9A4N0"/>
<proteinExistence type="predicted"/>
<sequence length="34" mass="3426">MGGAGGGENGRDGQGSKKAHGSFETRSWCQCATP</sequence>
<organism evidence="2 3">
    <name type="scientific">Caulobacter vibrioides (strain ATCC 19089 / CIP 103742 / CB 15)</name>
    <name type="common">Caulobacter crescentus</name>
    <dbReference type="NCBI Taxonomy" id="190650"/>
    <lineage>
        <taxon>Bacteria</taxon>
        <taxon>Pseudomonadati</taxon>
        <taxon>Pseudomonadota</taxon>
        <taxon>Alphaproteobacteria</taxon>
        <taxon>Caulobacterales</taxon>
        <taxon>Caulobacteraceae</taxon>
        <taxon>Caulobacter</taxon>
    </lineage>
</organism>
<keyword evidence="3" id="KW-1185">Reference proteome</keyword>
<evidence type="ECO:0000313" key="3">
    <source>
        <dbReference type="Proteomes" id="UP000001816"/>
    </source>
</evidence>
<dbReference type="KEGG" id="ccr:CC_2800"/>
<dbReference type="HOGENOM" id="CLU_3372790_0_0_5"/>
<dbReference type="PIR" id="H87595">
    <property type="entry name" value="H87595"/>
</dbReference>
<protein>
    <submittedName>
        <fullName evidence="2">Uncharacterized protein</fullName>
    </submittedName>
</protein>
<evidence type="ECO:0000313" key="2">
    <source>
        <dbReference type="EMBL" id="AAK24764.1"/>
    </source>
</evidence>
<dbReference type="STRING" id="190650.CC_2800"/>